<evidence type="ECO:0000256" key="11">
    <source>
        <dbReference type="HAMAP-Rule" id="MF_00185"/>
    </source>
</evidence>
<evidence type="ECO:0000256" key="10">
    <source>
        <dbReference type="ARBA" id="ARBA00049563"/>
    </source>
</evidence>
<dbReference type="PANTHER" id="PTHR11088">
    <property type="entry name" value="TRNA DIMETHYLALLYLTRANSFERASE"/>
    <property type="match status" value="1"/>
</dbReference>
<comment type="catalytic activity">
    <reaction evidence="10 11 12">
        <text>adenosine(37) in tRNA + dimethylallyl diphosphate = N(6)-dimethylallyladenosine(37) in tRNA + diphosphate</text>
        <dbReference type="Rhea" id="RHEA:26482"/>
        <dbReference type="Rhea" id="RHEA-COMP:10162"/>
        <dbReference type="Rhea" id="RHEA-COMP:10375"/>
        <dbReference type="ChEBI" id="CHEBI:33019"/>
        <dbReference type="ChEBI" id="CHEBI:57623"/>
        <dbReference type="ChEBI" id="CHEBI:74411"/>
        <dbReference type="ChEBI" id="CHEBI:74415"/>
        <dbReference type="EC" id="2.5.1.75"/>
    </reaction>
</comment>
<evidence type="ECO:0000313" key="16">
    <source>
        <dbReference type="Proteomes" id="UP000194309"/>
    </source>
</evidence>
<feature type="binding site" evidence="11">
    <location>
        <begin position="9"/>
        <end position="16"/>
    </location>
    <ligand>
        <name>ATP</name>
        <dbReference type="ChEBI" id="CHEBI:30616"/>
    </ligand>
</feature>
<dbReference type="EMBL" id="CP018788">
    <property type="protein sequence ID" value="ARQ98604.1"/>
    <property type="molecule type" value="Genomic_DNA"/>
</dbReference>
<evidence type="ECO:0000256" key="4">
    <source>
        <dbReference type="ARBA" id="ARBA00011245"/>
    </source>
</evidence>
<dbReference type="GO" id="GO:0006400">
    <property type="term" value="P:tRNA modification"/>
    <property type="evidence" value="ECO:0007669"/>
    <property type="project" value="TreeGrafter"/>
</dbReference>
<dbReference type="InterPro" id="IPR039657">
    <property type="entry name" value="Dimethylallyltransferase"/>
</dbReference>
<dbReference type="InterPro" id="IPR018022">
    <property type="entry name" value="IPT"/>
</dbReference>
<dbReference type="Pfam" id="PF01715">
    <property type="entry name" value="IPPT"/>
    <property type="match status" value="1"/>
</dbReference>
<keyword evidence="8 11" id="KW-0067">ATP-binding</keyword>
<dbReference type="HAMAP" id="MF_00185">
    <property type="entry name" value="IPP_trans"/>
    <property type="match status" value="1"/>
</dbReference>
<comment type="function">
    <text evidence="2 11 13">Catalyzes the transfer of a dimethylallyl group onto the adenine at position 37 in tRNAs that read codons beginning with uridine, leading to the formation of N6-(dimethylallyl)adenosine (i(6)A).</text>
</comment>
<dbReference type="NCBIfam" id="TIGR00174">
    <property type="entry name" value="miaA"/>
    <property type="match status" value="1"/>
</dbReference>
<feature type="region of interest" description="Interaction with substrate tRNA" evidence="11">
    <location>
        <begin position="34"/>
        <end position="37"/>
    </location>
</feature>
<gene>
    <name evidence="11 15" type="primary">miaA</name>
    <name evidence="15" type="ORF">CIGN_0294</name>
</gene>
<reference evidence="15 16" key="1">
    <citation type="journal article" date="2017" name="Genome Biol. Evol.">
        <title>Comparative Genomic Analysis Identifies a Campylobacter Clade Deficient in Selenium Metabolism.</title>
        <authorList>
            <person name="Miller W.G."/>
            <person name="Yee E."/>
            <person name="Lopes B.S."/>
            <person name="Chapman M.H."/>
            <person name="Huynh S."/>
            <person name="Bono J.L."/>
            <person name="Parker C.T."/>
            <person name="Strachan N.J.C."/>
            <person name="Forbes K.J."/>
        </authorList>
    </citation>
    <scope>NUCLEOTIDE SEQUENCE [LARGE SCALE GENOMIC DNA]</scope>
    <source>
        <strain evidence="15 16">NCTC 13003</strain>
    </source>
</reference>
<dbReference type="Gene3D" id="1.10.287.890">
    <property type="entry name" value="Crystal structure of tRNA isopentenylpyrophosphate transferase (bh2366) domain"/>
    <property type="match status" value="1"/>
</dbReference>
<accession>A0A381D8A9</accession>
<dbReference type="Gene3D" id="3.40.50.300">
    <property type="entry name" value="P-loop containing nucleotide triphosphate hydrolases"/>
    <property type="match status" value="1"/>
</dbReference>
<evidence type="ECO:0000256" key="5">
    <source>
        <dbReference type="ARBA" id="ARBA00022679"/>
    </source>
</evidence>
<evidence type="ECO:0000313" key="15">
    <source>
        <dbReference type="EMBL" id="ARQ98604.1"/>
    </source>
</evidence>
<organism evidence="15 16">
    <name type="scientific">Campylobacter devanensis</name>
    <dbReference type="NCBI Taxonomy" id="3161138"/>
    <lineage>
        <taxon>Bacteria</taxon>
        <taxon>Pseudomonadati</taxon>
        <taxon>Campylobacterota</taxon>
        <taxon>Epsilonproteobacteria</taxon>
        <taxon>Campylobacterales</taxon>
        <taxon>Campylobacteraceae</taxon>
        <taxon>Campylobacter</taxon>
    </lineage>
</organism>
<dbReference type="GO" id="GO:0005524">
    <property type="term" value="F:ATP binding"/>
    <property type="evidence" value="ECO:0007669"/>
    <property type="project" value="UniProtKB-UniRule"/>
</dbReference>
<keyword evidence="9 11" id="KW-0460">Magnesium</keyword>
<evidence type="ECO:0000256" key="6">
    <source>
        <dbReference type="ARBA" id="ARBA00022694"/>
    </source>
</evidence>
<evidence type="ECO:0000256" key="8">
    <source>
        <dbReference type="ARBA" id="ARBA00022840"/>
    </source>
</evidence>
<protein>
    <recommendedName>
        <fullName evidence="11">tRNA dimethylallyltransferase</fullName>
        <ecNumber evidence="11">2.5.1.75</ecNumber>
    </recommendedName>
    <alternativeName>
        <fullName evidence="11">Dimethylallyl diphosphate:tRNA dimethylallyltransferase</fullName>
        <shortName evidence="11">DMAPP:tRNA dimethylallyltransferase</shortName>
        <shortName evidence="11">DMATase</shortName>
    </alternativeName>
    <alternativeName>
        <fullName evidence="11">Isopentenyl-diphosphate:tRNA isopentenyltransferase</fullName>
        <shortName evidence="11">IPP transferase</shortName>
        <shortName evidence="11">IPPT</shortName>
        <shortName evidence="11">IPTase</shortName>
    </alternativeName>
</protein>
<evidence type="ECO:0000256" key="7">
    <source>
        <dbReference type="ARBA" id="ARBA00022741"/>
    </source>
</evidence>
<dbReference type="PANTHER" id="PTHR11088:SF60">
    <property type="entry name" value="TRNA DIMETHYLALLYLTRANSFERASE"/>
    <property type="match status" value="1"/>
</dbReference>
<feature type="binding site" evidence="11">
    <location>
        <begin position="11"/>
        <end position="16"/>
    </location>
    <ligand>
        <name>substrate</name>
    </ligand>
</feature>
<comment type="cofactor">
    <cofactor evidence="1 11">
        <name>Mg(2+)</name>
        <dbReference type="ChEBI" id="CHEBI:18420"/>
    </cofactor>
</comment>
<name>A0A1X9SQQ5_9BACT</name>
<evidence type="ECO:0000256" key="1">
    <source>
        <dbReference type="ARBA" id="ARBA00001946"/>
    </source>
</evidence>
<proteinExistence type="inferred from homology"/>
<dbReference type="SUPFAM" id="SSF52540">
    <property type="entry name" value="P-loop containing nucleoside triphosphate hydrolases"/>
    <property type="match status" value="1"/>
</dbReference>
<dbReference type="GO" id="GO:0052381">
    <property type="term" value="F:tRNA dimethylallyltransferase activity"/>
    <property type="evidence" value="ECO:0007669"/>
    <property type="project" value="UniProtKB-UniRule"/>
</dbReference>
<evidence type="ECO:0000256" key="3">
    <source>
        <dbReference type="ARBA" id="ARBA00005842"/>
    </source>
</evidence>
<feature type="site" description="Interaction with substrate tRNA" evidence="11">
    <location>
        <position position="100"/>
    </location>
</feature>
<dbReference type="STRING" id="1660064.CIGN_0294"/>
<evidence type="ECO:0000256" key="14">
    <source>
        <dbReference type="RuleBase" id="RU003785"/>
    </source>
</evidence>
<sequence>MFYEFAIIGTTASGKSDLAIKVARELNGVILSLDSLCLYKEINIASAKPSSNELALVKHFGIDIASPNDEFCVGDFIAEYKQALAYAKNLDIPLIITGGSGFYLKAMLSGLAPKTKPIKIDISDDEIWNLAVKIDSEFCSKFSKNDKFRLHKWYQIYTQTSAIPSQWLRDNTSQPVIKNLPIFELVWDKIELIERIKIRTKNMLQNGLIDEAEYLFKHYNNSLKPLNSIGLKECKEYLNGKINLNELENLIIIHTTQLAKRQRTFNKGFDSIKLDGKNLDLSVILTQIKSLNSIN</sequence>
<dbReference type="KEGG" id="cdev:CIGN_0294"/>
<evidence type="ECO:0000256" key="13">
    <source>
        <dbReference type="RuleBase" id="RU003784"/>
    </source>
</evidence>
<evidence type="ECO:0000256" key="2">
    <source>
        <dbReference type="ARBA" id="ARBA00003213"/>
    </source>
</evidence>
<comment type="subunit">
    <text evidence="4 11">Monomer.</text>
</comment>
<comment type="similarity">
    <text evidence="3 11 14">Belongs to the IPP transferase family.</text>
</comment>
<evidence type="ECO:0000256" key="9">
    <source>
        <dbReference type="ARBA" id="ARBA00022842"/>
    </source>
</evidence>
<dbReference type="EC" id="2.5.1.75" evidence="11"/>
<dbReference type="InterPro" id="IPR027417">
    <property type="entry name" value="P-loop_NTPase"/>
</dbReference>
<keyword evidence="16" id="KW-1185">Reference proteome</keyword>
<keyword evidence="7 11" id="KW-0547">Nucleotide-binding</keyword>
<dbReference type="Proteomes" id="UP000194309">
    <property type="component" value="Chromosome"/>
</dbReference>
<keyword evidence="5 11" id="KW-0808">Transferase</keyword>
<comment type="caution">
    <text evidence="11">Lacks conserved residue(s) required for the propagation of feature annotation.</text>
</comment>
<evidence type="ECO:0000256" key="12">
    <source>
        <dbReference type="RuleBase" id="RU003783"/>
    </source>
</evidence>
<dbReference type="OrthoDB" id="9776390at2"/>
<dbReference type="AlphaFoldDB" id="A0A1X9SQQ5"/>
<keyword evidence="6 11" id="KW-0819">tRNA processing</keyword>
<accession>A0A1X9SQQ5</accession>